<gene>
    <name evidence="2" type="ORF">ACFO5T_02720</name>
</gene>
<evidence type="ECO:0000313" key="3">
    <source>
        <dbReference type="Proteomes" id="UP001595878"/>
    </source>
</evidence>
<dbReference type="EMBL" id="JBHSHB010000007">
    <property type="protein sequence ID" value="MFC4689335.1"/>
    <property type="molecule type" value="Genomic_DNA"/>
</dbReference>
<accession>A0ABV9L685</accession>
<protein>
    <submittedName>
        <fullName evidence="2">Uncharacterized protein</fullName>
    </submittedName>
</protein>
<evidence type="ECO:0000256" key="1">
    <source>
        <dbReference type="SAM" id="Phobius"/>
    </source>
</evidence>
<proteinExistence type="predicted"/>
<sequence length="48" mass="5455">MSKSWKTSLAVIAAIITIIGLVTGKFLFFVIWLPLGWLFNSKKEDRVD</sequence>
<name>A0ABV9L685_9FLAO</name>
<keyword evidence="1" id="KW-1133">Transmembrane helix</keyword>
<evidence type="ECO:0000313" key="2">
    <source>
        <dbReference type="EMBL" id="MFC4689335.1"/>
    </source>
</evidence>
<keyword evidence="1" id="KW-0472">Membrane</keyword>
<comment type="caution">
    <text evidence="2">The sequence shown here is derived from an EMBL/GenBank/DDBJ whole genome shotgun (WGS) entry which is preliminary data.</text>
</comment>
<reference evidence="3" key="1">
    <citation type="journal article" date="2019" name="Int. J. Syst. Evol. Microbiol.">
        <title>The Global Catalogue of Microorganisms (GCM) 10K type strain sequencing project: providing services to taxonomists for standard genome sequencing and annotation.</title>
        <authorList>
            <consortium name="The Broad Institute Genomics Platform"/>
            <consortium name="The Broad Institute Genome Sequencing Center for Infectious Disease"/>
            <person name="Wu L."/>
            <person name="Ma J."/>
        </authorList>
    </citation>
    <scope>NUCLEOTIDE SEQUENCE [LARGE SCALE GENOMIC DNA]</scope>
    <source>
        <strain evidence="3">CGMCC 4.7427</strain>
    </source>
</reference>
<dbReference type="Proteomes" id="UP001595878">
    <property type="component" value="Unassembled WGS sequence"/>
</dbReference>
<organism evidence="2 3">
    <name type="scientific">Dokdonia genika</name>
    <dbReference type="NCBI Taxonomy" id="308113"/>
    <lineage>
        <taxon>Bacteria</taxon>
        <taxon>Pseudomonadati</taxon>
        <taxon>Bacteroidota</taxon>
        <taxon>Flavobacteriia</taxon>
        <taxon>Flavobacteriales</taxon>
        <taxon>Flavobacteriaceae</taxon>
        <taxon>Dokdonia</taxon>
    </lineage>
</organism>
<feature type="transmembrane region" description="Helical" evidence="1">
    <location>
        <begin position="9"/>
        <end position="33"/>
    </location>
</feature>
<dbReference type="RefSeq" id="WP_169816456.1">
    <property type="nucleotide sequence ID" value="NZ_JBHSHB010000007.1"/>
</dbReference>
<keyword evidence="1" id="KW-0812">Transmembrane</keyword>
<keyword evidence="3" id="KW-1185">Reference proteome</keyword>